<accession>A0A2P5P5D7</accession>
<dbReference type="EMBL" id="JQAN02000012">
    <property type="protein sequence ID" value="PPD57504.1"/>
    <property type="molecule type" value="Genomic_DNA"/>
</dbReference>
<keyword evidence="2" id="KW-1185">Reference proteome</keyword>
<dbReference type="PROSITE" id="PS51257">
    <property type="entry name" value="PROKAR_LIPOPROTEIN"/>
    <property type="match status" value="1"/>
</dbReference>
<evidence type="ECO:0000313" key="1">
    <source>
        <dbReference type="EMBL" id="PPD57504.1"/>
    </source>
</evidence>
<sequence length="172" mass="17819">MKAIEVDLKILILIALLAFSAACGTNTTSTTSSPTSSPPTTTPPISGTTGVPGVQVVTVAFDPTQTPNPGGPIIIIELKNITAQAIVTLDVKLYEPINPVASPWTFNFGVSQTALFDPGVTIGHRMRIISGSWGAGTPYFVTVAGTFSSGVTFAFRWTPPGDGDFGTVTPPP</sequence>
<dbReference type="RefSeq" id="WP_102331695.1">
    <property type="nucleotide sequence ID" value="NZ_CP058566.2"/>
</dbReference>
<evidence type="ECO:0000313" key="2">
    <source>
        <dbReference type="Proteomes" id="UP000235653"/>
    </source>
</evidence>
<gene>
    <name evidence="1" type="ORF">JP09_009255</name>
</gene>
<protein>
    <submittedName>
        <fullName evidence="1">Uncharacterized protein</fullName>
    </submittedName>
</protein>
<reference evidence="1 2" key="1">
    <citation type="journal article" date="2017" name="ISME J.">
        <title>Grape pomace compost harbors organohalide-respiring Dehalogenimonas species with novel reductive dehalogenase genes.</title>
        <authorList>
            <person name="Yang Y."/>
            <person name="Higgins S.A."/>
            <person name="Yan J."/>
            <person name="Simsir B."/>
            <person name="Chourey K."/>
            <person name="Iyer R."/>
            <person name="Hettich R.L."/>
            <person name="Baldwin B."/>
            <person name="Ogles D.M."/>
            <person name="Loffler F.E."/>
        </authorList>
    </citation>
    <scope>NUCLEOTIDE SEQUENCE [LARGE SCALE GENOMIC DNA]</scope>
    <source>
        <strain evidence="1 2">GP</strain>
    </source>
</reference>
<proteinExistence type="predicted"/>
<name>A0A2P5P5D7_9CHLR</name>
<organism evidence="1 2">
    <name type="scientific">Dehalogenimonas etheniformans</name>
    <dbReference type="NCBI Taxonomy" id="1536648"/>
    <lineage>
        <taxon>Bacteria</taxon>
        <taxon>Bacillati</taxon>
        <taxon>Chloroflexota</taxon>
        <taxon>Dehalococcoidia</taxon>
        <taxon>Dehalococcoidales</taxon>
        <taxon>Dehalococcoidaceae</taxon>
        <taxon>Dehalogenimonas</taxon>
    </lineage>
</organism>
<comment type="caution">
    <text evidence="1">The sequence shown here is derived from an EMBL/GenBank/DDBJ whole genome shotgun (WGS) entry which is preliminary data.</text>
</comment>
<dbReference type="AlphaFoldDB" id="A0A2P5P5D7"/>
<dbReference type="Proteomes" id="UP000235653">
    <property type="component" value="Unassembled WGS sequence"/>
</dbReference>